<feature type="non-terminal residue" evidence="3">
    <location>
        <position position="1"/>
    </location>
</feature>
<feature type="compositionally biased region" description="Basic and acidic residues" evidence="1">
    <location>
        <begin position="266"/>
        <end position="277"/>
    </location>
</feature>
<feature type="compositionally biased region" description="Basic and acidic residues" evidence="1">
    <location>
        <begin position="310"/>
        <end position="336"/>
    </location>
</feature>
<name>A0ABQ5KKA7_9EUKA</name>
<proteinExistence type="predicted"/>
<comment type="caution">
    <text evidence="3">The sequence shown here is derived from an EMBL/GenBank/DDBJ whole genome shotgun (WGS) entry which is preliminary data.</text>
</comment>
<dbReference type="Proteomes" id="UP001057375">
    <property type="component" value="Unassembled WGS sequence"/>
</dbReference>
<feature type="domain" description="SAP" evidence="2">
    <location>
        <begin position="352"/>
        <end position="386"/>
    </location>
</feature>
<sequence>ASSSVIAFISSFMTNQSNEVLGHEADNQTKRKKKKKKRRRKKEEKEKDEEEEEEEKKKAVGVGSREHSGCLESVDMKNHNSLYTDSALNDEVEVGKKVTLKKKRRKKHKEKEKESVRKDDDSLEGKEKSFGKKVTLKKKRRKKHKEKEKESVRKDDDSLEGKEEEKEEEEKESHQSQREKRIEFGGKRTEFGGKRRNSGDHCNSIDGVVSDGNEDTKSIFGAEKVRKRRVTFDCVVHVLNKEDSKKSELDVGNSVLKIVGSSGQEGEGKKKEEEKNEKKKRKKKKKKRKTENSEDISSSHSLLERPPIVRVDHVGESDVSKAKKSSEKDNVDDRNESCNMKVVQSAFASSSLTKLTIPVLKTFLKEKHLKVGGKKVELIDRITEFFGSQ</sequence>
<gene>
    <name evidence="3" type="ORF">ADUPG1_006545</name>
</gene>
<evidence type="ECO:0000256" key="1">
    <source>
        <dbReference type="SAM" id="MobiDB-lite"/>
    </source>
</evidence>
<dbReference type="Gene3D" id="1.10.720.30">
    <property type="entry name" value="SAP domain"/>
    <property type="match status" value="1"/>
</dbReference>
<feature type="compositionally biased region" description="Basic residues" evidence="1">
    <location>
        <begin position="134"/>
        <end position="146"/>
    </location>
</feature>
<feature type="compositionally biased region" description="Basic residues" evidence="1">
    <location>
        <begin position="30"/>
        <end position="42"/>
    </location>
</feature>
<feature type="compositionally biased region" description="Basic and acidic residues" evidence="1">
    <location>
        <begin position="147"/>
        <end position="164"/>
    </location>
</feature>
<feature type="compositionally biased region" description="Basic and acidic residues" evidence="1">
    <location>
        <begin position="111"/>
        <end position="130"/>
    </location>
</feature>
<feature type="compositionally biased region" description="Basic residues" evidence="1">
    <location>
        <begin position="98"/>
        <end position="110"/>
    </location>
</feature>
<dbReference type="InterPro" id="IPR036361">
    <property type="entry name" value="SAP_dom_sf"/>
</dbReference>
<evidence type="ECO:0000313" key="3">
    <source>
        <dbReference type="EMBL" id="GKT32371.1"/>
    </source>
</evidence>
<organism evidence="3 4">
    <name type="scientific">Aduncisulcus paluster</name>
    <dbReference type="NCBI Taxonomy" id="2918883"/>
    <lineage>
        <taxon>Eukaryota</taxon>
        <taxon>Metamonada</taxon>
        <taxon>Carpediemonas-like organisms</taxon>
        <taxon>Aduncisulcus</taxon>
    </lineage>
</organism>
<protein>
    <recommendedName>
        <fullName evidence="2">SAP domain-containing protein</fullName>
    </recommendedName>
</protein>
<feature type="compositionally biased region" description="Basic and acidic residues" evidence="1">
    <location>
        <begin position="171"/>
        <end position="199"/>
    </location>
</feature>
<dbReference type="InterPro" id="IPR003034">
    <property type="entry name" value="SAP_dom"/>
</dbReference>
<keyword evidence="4" id="KW-1185">Reference proteome</keyword>
<dbReference type="SUPFAM" id="SSF68906">
    <property type="entry name" value="SAP domain"/>
    <property type="match status" value="1"/>
</dbReference>
<evidence type="ECO:0000259" key="2">
    <source>
        <dbReference type="PROSITE" id="PS50800"/>
    </source>
</evidence>
<feature type="region of interest" description="Disordered" evidence="1">
    <location>
        <begin position="12"/>
        <end position="222"/>
    </location>
</feature>
<dbReference type="Pfam" id="PF02037">
    <property type="entry name" value="SAP"/>
    <property type="match status" value="1"/>
</dbReference>
<feature type="compositionally biased region" description="Basic and acidic residues" evidence="1">
    <location>
        <begin position="64"/>
        <end position="78"/>
    </location>
</feature>
<evidence type="ECO:0000313" key="4">
    <source>
        <dbReference type="Proteomes" id="UP001057375"/>
    </source>
</evidence>
<dbReference type="EMBL" id="BQXS01009978">
    <property type="protein sequence ID" value="GKT32371.1"/>
    <property type="molecule type" value="Genomic_DNA"/>
</dbReference>
<feature type="compositionally biased region" description="Basic residues" evidence="1">
    <location>
        <begin position="278"/>
        <end position="289"/>
    </location>
</feature>
<dbReference type="SMART" id="SM00513">
    <property type="entry name" value="SAP"/>
    <property type="match status" value="1"/>
</dbReference>
<reference evidence="3" key="1">
    <citation type="submission" date="2022-03" db="EMBL/GenBank/DDBJ databases">
        <title>Draft genome sequence of Aduncisulcus paluster, a free-living microaerophilic Fornicata.</title>
        <authorList>
            <person name="Yuyama I."/>
            <person name="Kume K."/>
            <person name="Tamura T."/>
            <person name="Inagaki Y."/>
            <person name="Hashimoto T."/>
        </authorList>
    </citation>
    <scope>NUCLEOTIDE SEQUENCE</scope>
    <source>
        <strain evidence="3">NY0171</strain>
    </source>
</reference>
<accession>A0ABQ5KKA7</accession>
<feature type="region of interest" description="Disordered" evidence="1">
    <location>
        <begin position="243"/>
        <end position="337"/>
    </location>
</feature>
<dbReference type="PROSITE" id="PS50800">
    <property type="entry name" value="SAP"/>
    <property type="match status" value="1"/>
</dbReference>